<dbReference type="Proteomes" id="UP000307768">
    <property type="component" value="Unassembled WGS sequence"/>
</dbReference>
<sequence>MRLGFMRAVVLAGAAALTTGAVAGAPTAAATPAGTVLAKTGALTTYTGTVPAGTATVTSITVRQDLQHSTLAVSARWSAGTVPKTIAVGFGRWNGKECDVDGDDGAHAYAGERGFEVYIPFSGAPVLGQATRAARSVTASLHDTRIASREWTCAIAAHRGANSADLQRFSPVSLASVRATPRLSAKAAPKKRVVRGGTWVKVKVTVRNSGTGTASRVRVRVAGSKRVKVKGPQARSYGSVVDGTRETKVFKVRTTRKGRYKVTVTVRSGSTTLKRTVVVVRR</sequence>
<protein>
    <recommendedName>
        <fullName evidence="4">CARDB domain-containing protein</fullName>
    </recommendedName>
</protein>
<dbReference type="InterPro" id="IPR013783">
    <property type="entry name" value="Ig-like_fold"/>
</dbReference>
<dbReference type="GO" id="GO:0005975">
    <property type="term" value="P:carbohydrate metabolic process"/>
    <property type="evidence" value="ECO:0007669"/>
    <property type="project" value="UniProtKB-ARBA"/>
</dbReference>
<organism evidence="2 3">
    <name type="scientific">Mumia zhuanghuii</name>
    <dbReference type="NCBI Taxonomy" id="2585211"/>
    <lineage>
        <taxon>Bacteria</taxon>
        <taxon>Bacillati</taxon>
        <taxon>Actinomycetota</taxon>
        <taxon>Actinomycetes</taxon>
        <taxon>Propionibacteriales</taxon>
        <taxon>Nocardioidaceae</taxon>
        <taxon>Mumia</taxon>
    </lineage>
</organism>
<evidence type="ECO:0000313" key="3">
    <source>
        <dbReference type="Proteomes" id="UP000307768"/>
    </source>
</evidence>
<name>A0A5Q6RXG9_9ACTN</name>
<reference evidence="2 3" key="1">
    <citation type="submission" date="2019-09" db="EMBL/GenBank/DDBJ databases">
        <title>Mumia zhuanghuii sp. nov. isolated from the intestinal contents of plateau pika (Ochotona curzoniae) in the Qinghai-Tibet plateau of China.</title>
        <authorList>
            <person name="Tian Z."/>
        </authorList>
    </citation>
    <scope>NUCLEOTIDE SEQUENCE [LARGE SCALE GENOMIC DNA]</scope>
    <source>
        <strain evidence="3">350</strain>
    </source>
</reference>
<feature type="chain" id="PRO_5038578597" description="CARDB domain-containing protein" evidence="1">
    <location>
        <begin position="24"/>
        <end position="282"/>
    </location>
</feature>
<dbReference type="RefSeq" id="WP_149769722.1">
    <property type="nucleotide sequence ID" value="NZ_VDFQ02000003.1"/>
</dbReference>
<dbReference type="EMBL" id="VDFQ02000003">
    <property type="protein sequence ID" value="KAA1422772.1"/>
    <property type="molecule type" value="Genomic_DNA"/>
</dbReference>
<comment type="caution">
    <text evidence="2">The sequence shown here is derived from an EMBL/GenBank/DDBJ whole genome shotgun (WGS) entry which is preliminary data.</text>
</comment>
<evidence type="ECO:0008006" key="4">
    <source>
        <dbReference type="Google" id="ProtNLM"/>
    </source>
</evidence>
<evidence type="ECO:0000256" key="1">
    <source>
        <dbReference type="SAM" id="SignalP"/>
    </source>
</evidence>
<evidence type="ECO:0000313" key="2">
    <source>
        <dbReference type="EMBL" id="KAA1422772.1"/>
    </source>
</evidence>
<proteinExistence type="predicted"/>
<dbReference type="Gene3D" id="2.60.40.10">
    <property type="entry name" value="Immunoglobulins"/>
    <property type="match status" value="1"/>
</dbReference>
<accession>A0A5Q6RXG9</accession>
<gene>
    <name evidence="2" type="ORF">FE697_011455</name>
</gene>
<feature type="signal peptide" evidence="1">
    <location>
        <begin position="1"/>
        <end position="23"/>
    </location>
</feature>
<dbReference type="AlphaFoldDB" id="A0A5Q6RXG9"/>
<keyword evidence="1" id="KW-0732">Signal</keyword>